<dbReference type="SUPFAM" id="SSF50978">
    <property type="entry name" value="WD40 repeat-like"/>
    <property type="match status" value="2"/>
</dbReference>
<dbReference type="EMBL" id="JARPOI010000014">
    <property type="protein sequence ID" value="KAJ9160348.1"/>
    <property type="molecule type" value="Genomic_DNA"/>
</dbReference>
<comment type="caution">
    <text evidence="8">The sequence shown here is derived from an EMBL/GenBank/DDBJ whole genome shotgun (WGS) entry which is preliminary data.</text>
</comment>
<gene>
    <name evidence="8" type="ORF">P3X46_025757</name>
</gene>
<dbReference type="InterPro" id="IPR042855">
    <property type="entry name" value="V_SNARE_CC"/>
</dbReference>
<dbReference type="InterPro" id="IPR001680">
    <property type="entry name" value="WD40_rpt"/>
</dbReference>
<accession>A0ABQ9L8E5</accession>
<evidence type="ECO:0000313" key="8">
    <source>
        <dbReference type="EMBL" id="KAJ9160348.1"/>
    </source>
</evidence>
<dbReference type="Gene3D" id="1.20.5.110">
    <property type="match status" value="1"/>
</dbReference>
<evidence type="ECO:0000313" key="9">
    <source>
        <dbReference type="Proteomes" id="UP001174677"/>
    </source>
</evidence>
<comment type="subcellular location">
    <subcellularLocation>
        <location evidence="1">Cytoplasm</location>
    </subcellularLocation>
</comment>
<evidence type="ECO:0000256" key="4">
    <source>
        <dbReference type="ARBA" id="ARBA00022490"/>
    </source>
</evidence>
<dbReference type="SMART" id="SM00320">
    <property type="entry name" value="WD40"/>
    <property type="match status" value="7"/>
</dbReference>
<comment type="similarity">
    <text evidence="2">Belongs to the WD repeat L(2)GL family.</text>
</comment>
<dbReference type="PANTHER" id="PTHR10241">
    <property type="entry name" value="LETHAL 2 GIANT LARVAE PROTEIN"/>
    <property type="match status" value="1"/>
</dbReference>
<sequence length="1109" mass="121452">MLAKLFQKNPAQSPLSAKVVEGNVERVVLRPQDINPRIDVHCGIPSTASILAFDPIQSLLAVGTLDGRIKVIGGDNIEALLVSPKELPFKNLEFLQNQGFLASVTNENEIQVWDLERRRLASTLQWESNITAFSVICGTSYMYVGDEYGMVCVLKYDAEEVKLIQLPYYVPPEAIAEASGMSSPNQHSVVGLLPQPASQGNRLLIAYDDGLIILWDVSEDKVILVKGNKDLQLKSKTLADFHKSKEQELSDGVSEYEHMEKEISSLCWVSADGSVLAVGYIDGDIVLWNLSTTASDKKTEKSTDVVKLQLSSVDRRLPVIVLHWSADSSHNDSCGRLFVYGGDAIGSEEALTILSIDWSSGIETFKCNGRIDLTLNGSFADMGSLLSDGVSKTGGAFILTNPGQLHFYDDACLASLLSQQQKQNSVSSMEYPTVIPVIEPGMTVAKLGLICRDGKFSKAFSKTISAAKLQAAHTPRSVNWPLTGGVPSQPLNVENYQVERVYIAGYQDGSVRIWDATNPTFSLVYVLGPEIKGINIAGASASVSALEFCSFTLSLAVGNELGMVRLYKLMGSTNESHVYFIKETEKEVHTLHKGDWPQCTAIFSFLSSPICTLQFANRGTRLAVGFHCGKVAMLDISELSVLFLTDSVSNSRSPVKSLAVKSISDAISSISNPEHIESNRKADYVNWELFAMTKDAHVVVIDGNTGSIVCYQSLQSEKELSIISMHIIDGGNLVSVVSSKKDPLDSTQTNETKSEPDQGVTQCGSTPLDVDRETSAETAYSRQRVENIILLVCCEDALHLYSMKSLKEGDSNPIRKVNLLKPCCWTATFKKNDKECGLIVLYRSGVIEIRSLSDLEVLGESSLMSILKWNFKTNMEKTMCSSDTAQIMLVNGCEFASVSLLPSENIFRIPESLPTLHDKVLAAAAEAPISLCPSQKNVQVAPSGILGGFVKGLQAGKGEHNMDLPEVCKNNFSHLQAIFSSPPFLKPSLDIMDNQKVLELNIDDINIDEPLVVLPSSEMDKGTERGRLFEGATSDSKPRLRTAEEIKAKYRKEDASAAAARARDKLAERGEKLERLSLRTEELQSGAENFASMASELAKQMEKRKWWNI</sequence>
<keyword evidence="4" id="KW-0963">Cytoplasm</keyword>
<reference evidence="8" key="1">
    <citation type="journal article" date="2023" name="Plant Biotechnol. J.">
        <title>Chromosome-level wild Hevea brasiliensis genome provides new tools for genomic-assisted breeding and valuable loci to elevate rubber yield.</title>
        <authorList>
            <person name="Cheng H."/>
            <person name="Song X."/>
            <person name="Hu Y."/>
            <person name="Wu T."/>
            <person name="Yang Q."/>
            <person name="An Z."/>
            <person name="Feng S."/>
            <person name="Deng Z."/>
            <person name="Wu W."/>
            <person name="Zeng X."/>
            <person name="Tu M."/>
            <person name="Wang X."/>
            <person name="Huang H."/>
        </authorList>
    </citation>
    <scope>NUCLEOTIDE SEQUENCE</scope>
    <source>
        <strain evidence="8">MT/VB/25A 57/8</strain>
    </source>
</reference>
<name>A0ABQ9L8E5_HEVBR</name>
<dbReference type="PANTHER" id="PTHR10241:SF38">
    <property type="entry name" value="TRANSDUCIN FAMILY PROTEIN _ WD-40 REPEAT FAMILY PROTEIN"/>
    <property type="match status" value="1"/>
</dbReference>
<protein>
    <recommendedName>
        <fullName evidence="7">V-SNARE coiled-coil homology domain-containing protein</fullName>
    </recommendedName>
</protein>
<organism evidence="8 9">
    <name type="scientific">Hevea brasiliensis</name>
    <name type="common">Para rubber tree</name>
    <name type="synonym">Siphonia brasiliensis</name>
    <dbReference type="NCBI Taxonomy" id="3981"/>
    <lineage>
        <taxon>Eukaryota</taxon>
        <taxon>Viridiplantae</taxon>
        <taxon>Streptophyta</taxon>
        <taxon>Embryophyta</taxon>
        <taxon>Tracheophyta</taxon>
        <taxon>Spermatophyta</taxon>
        <taxon>Magnoliopsida</taxon>
        <taxon>eudicotyledons</taxon>
        <taxon>Gunneridae</taxon>
        <taxon>Pentapetalae</taxon>
        <taxon>rosids</taxon>
        <taxon>fabids</taxon>
        <taxon>Malpighiales</taxon>
        <taxon>Euphorbiaceae</taxon>
        <taxon>Crotonoideae</taxon>
        <taxon>Micrandreae</taxon>
        <taxon>Hevea</taxon>
    </lineage>
</organism>
<evidence type="ECO:0000256" key="1">
    <source>
        <dbReference type="ARBA" id="ARBA00004496"/>
    </source>
</evidence>
<dbReference type="SUPFAM" id="SSF58038">
    <property type="entry name" value="SNARE fusion complex"/>
    <property type="match status" value="1"/>
</dbReference>
<evidence type="ECO:0000256" key="3">
    <source>
        <dbReference type="ARBA" id="ARBA00022483"/>
    </source>
</evidence>
<dbReference type="InterPro" id="IPR036322">
    <property type="entry name" value="WD40_repeat_dom_sf"/>
</dbReference>
<keyword evidence="3" id="KW-0268">Exocytosis</keyword>
<evidence type="ECO:0000256" key="6">
    <source>
        <dbReference type="SAM" id="MobiDB-lite"/>
    </source>
</evidence>
<feature type="region of interest" description="Disordered" evidence="6">
    <location>
        <begin position="742"/>
        <end position="775"/>
    </location>
</feature>
<dbReference type="PROSITE" id="PS50892">
    <property type="entry name" value="V_SNARE"/>
    <property type="match status" value="1"/>
</dbReference>
<dbReference type="Pfam" id="PF00957">
    <property type="entry name" value="Synaptobrevin"/>
    <property type="match status" value="1"/>
</dbReference>
<keyword evidence="5" id="KW-0175">Coiled coil</keyword>
<feature type="domain" description="V-SNARE coiled-coil homology" evidence="7">
    <location>
        <begin position="1044"/>
        <end position="1108"/>
    </location>
</feature>
<keyword evidence="9" id="KW-1185">Reference proteome</keyword>
<evidence type="ECO:0000259" key="7">
    <source>
        <dbReference type="PROSITE" id="PS50892"/>
    </source>
</evidence>
<dbReference type="Proteomes" id="UP001174677">
    <property type="component" value="Chromosome 14"/>
</dbReference>
<dbReference type="CDD" id="cd15873">
    <property type="entry name" value="R-SNARE_STXBP5_6"/>
    <property type="match status" value="1"/>
</dbReference>
<dbReference type="InterPro" id="IPR015943">
    <property type="entry name" value="WD40/YVTN_repeat-like_dom_sf"/>
</dbReference>
<evidence type="ECO:0000256" key="2">
    <source>
        <dbReference type="ARBA" id="ARBA00008070"/>
    </source>
</evidence>
<evidence type="ECO:0000256" key="5">
    <source>
        <dbReference type="PROSITE-ProRule" id="PRU00290"/>
    </source>
</evidence>
<proteinExistence type="inferred from homology"/>
<dbReference type="Pfam" id="PF00400">
    <property type="entry name" value="WD40"/>
    <property type="match status" value="1"/>
</dbReference>
<dbReference type="Gene3D" id="2.130.10.10">
    <property type="entry name" value="YVTN repeat-like/Quinoprotein amine dehydrogenase"/>
    <property type="match status" value="3"/>
</dbReference>